<sequence>MSVEEAQKQQAQDQKAQALQVQYNKYQEDISEFQSHLAALASKIQEQVIVDNTLSSISPAKREGRRCFKLIGGVLVEKSVDEVIQMLHNDLKGMKQEQEKFQLELARMKKDMESWMTKNNIKIVSK</sequence>
<evidence type="ECO:0000313" key="1">
    <source>
        <dbReference type="EMBL" id="KAJ9093008.1"/>
    </source>
</evidence>
<protein>
    <submittedName>
        <fullName evidence="1">Uncharacterized protein</fullName>
    </submittedName>
</protein>
<evidence type="ECO:0000313" key="2">
    <source>
        <dbReference type="Proteomes" id="UP001241377"/>
    </source>
</evidence>
<accession>A0ACC2V104</accession>
<gene>
    <name evidence="1" type="ORF">QFC19_008503</name>
</gene>
<organism evidence="1 2">
    <name type="scientific">Naganishia cerealis</name>
    <dbReference type="NCBI Taxonomy" id="610337"/>
    <lineage>
        <taxon>Eukaryota</taxon>
        <taxon>Fungi</taxon>
        <taxon>Dikarya</taxon>
        <taxon>Basidiomycota</taxon>
        <taxon>Agaricomycotina</taxon>
        <taxon>Tremellomycetes</taxon>
        <taxon>Filobasidiales</taxon>
        <taxon>Filobasidiaceae</taxon>
        <taxon>Naganishia</taxon>
    </lineage>
</organism>
<dbReference type="Proteomes" id="UP001241377">
    <property type="component" value="Unassembled WGS sequence"/>
</dbReference>
<dbReference type="EMBL" id="JASBWR010000128">
    <property type="protein sequence ID" value="KAJ9093008.1"/>
    <property type="molecule type" value="Genomic_DNA"/>
</dbReference>
<reference evidence="1" key="1">
    <citation type="submission" date="2023-04" db="EMBL/GenBank/DDBJ databases">
        <title>Draft Genome sequencing of Naganishia species isolated from polar environments using Oxford Nanopore Technology.</title>
        <authorList>
            <person name="Leo P."/>
            <person name="Venkateswaran K."/>
        </authorList>
    </citation>
    <scope>NUCLEOTIDE SEQUENCE</scope>
    <source>
        <strain evidence="1">MNA-CCFEE 5261</strain>
    </source>
</reference>
<name>A0ACC2V104_9TREE</name>
<comment type="caution">
    <text evidence="1">The sequence shown here is derived from an EMBL/GenBank/DDBJ whole genome shotgun (WGS) entry which is preliminary data.</text>
</comment>
<keyword evidence="2" id="KW-1185">Reference proteome</keyword>
<proteinExistence type="predicted"/>